<feature type="signal peptide" evidence="12">
    <location>
        <begin position="1"/>
        <end position="21"/>
    </location>
</feature>
<dbReference type="GO" id="GO:0015288">
    <property type="term" value="F:porin activity"/>
    <property type="evidence" value="ECO:0007669"/>
    <property type="project" value="UniProtKB-KW"/>
</dbReference>
<evidence type="ECO:0000256" key="1">
    <source>
        <dbReference type="ARBA" id="ARBA00004571"/>
    </source>
</evidence>
<dbReference type="GO" id="GO:0009279">
    <property type="term" value="C:cell outer membrane"/>
    <property type="evidence" value="ECO:0007669"/>
    <property type="project" value="UniProtKB-SubCell"/>
</dbReference>
<evidence type="ECO:0000256" key="4">
    <source>
        <dbReference type="ARBA" id="ARBA00022452"/>
    </source>
</evidence>
<evidence type="ECO:0000256" key="7">
    <source>
        <dbReference type="ARBA" id="ARBA00023065"/>
    </source>
</evidence>
<keyword evidence="8" id="KW-0626">Porin</keyword>
<protein>
    <submittedName>
        <fullName evidence="14">Porin</fullName>
    </submittedName>
</protein>
<name>A0A9X1VYD8_9BURK</name>
<keyword evidence="15" id="KW-1185">Reference proteome</keyword>
<comment type="subcellular location">
    <subcellularLocation>
        <location evidence="1">Cell outer membrane</location>
        <topology evidence="1">Multi-pass membrane protein</topology>
    </subcellularLocation>
</comment>
<keyword evidence="9" id="KW-0472">Membrane</keyword>
<feature type="chain" id="PRO_5040950344" evidence="12">
    <location>
        <begin position="22"/>
        <end position="354"/>
    </location>
</feature>
<comment type="caution">
    <text evidence="14">The sequence shown here is derived from an EMBL/GenBank/DDBJ whole genome shotgun (WGS) entry which is preliminary data.</text>
</comment>
<dbReference type="GO" id="GO:0006811">
    <property type="term" value="P:monoatomic ion transport"/>
    <property type="evidence" value="ECO:0007669"/>
    <property type="project" value="UniProtKB-KW"/>
</dbReference>
<evidence type="ECO:0000256" key="8">
    <source>
        <dbReference type="ARBA" id="ARBA00023114"/>
    </source>
</evidence>
<dbReference type="InterPro" id="IPR033900">
    <property type="entry name" value="Gram_neg_porin_domain"/>
</dbReference>
<feature type="domain" description="Porin" evidence="13">
    <location>
        <begin position="11"/>
        <end position="326"/>
    </location>
</feature>
<keyword evidence="10" id="KW-0998">Cell outer membrane</keyword>
<keyword evidence="3" id="KW-0813">Transport</keyword>
<dbReference type="PANTHER" id="PTHR34501:SF9">
    <property type="entry name" value="MAJOR OUTER MEMBRANE PROTEIN P.IA"/>
    <property type="match status" value="1"/>
</dbReference>
<organism evidence="14 15">
    <name type="scientific">Variovorax terrae</name>
    <dbReference type="NCBI Taxonomy" id="2923278"/>
    <lineage>
        <taxon>Bacteria</taxon>
        <taxon>Pseudomonadati</taxon>
        <taxon>Pseudomonadota</taxon>
        <taxon>Betaproteobacteria</taxon>
        <taxon>Burkholderiales</taxon>
        <taxon>Comamonadaceae</taxon>
        <taxon>Variovorax</taxon>
    </lineage>
</organism>
<dbReference type="Gene3D" id="2.40.160.10">
    <property type="entry name" value="Porin"/>
    <property type="match status" value="1"/>
</dbReference>
<keyword evidence="4" id="KW-1134">Transmembrane beta strand</keyword>
<dbReference type="PANTHER" id="PTHR34501">
    <property type="entry name" value="PROTEIN YDDL-RELATED"/>
    <property type="match status" value="1"/>
</dbReference>
<dbReference type="SUPFAM" id="SSF56935">
    <property type="entry name" value="Porins"/>
    <property type="match status" value="1"/>
</dbReference>
<dbReference type="InterPro" id="IPR050298">
    <property type="entry name" value="Gram-neg_bact_OMP"/>
</dbReference>
<dbReference type="RefSeq" id="WP_243305401.1">
    <property type="nucleotide sequence ID" value="NZ_JALGBI010000001.1"/>
</dbReference>
<feature type="region of interest" description="Disordered" evidence="11">
    <location>
        <begin position="84"/>
        <end position="105"/>
    </location>
</feature>
<dbReference type="Pfam" id="PF13609">
    <property type="entry name" value="Porin_4"/>
    <property type="match status" value="1"/>
</dbReference>
<evidence type="ECO:0000256" key="9">
    <source>
        <dbReference type="ARBA" id="ARBA00023136"/>
    </source>
</evidence>
<evidence type="ECO:0000256" key="10">
    <source>
        <dbReference type="ARBA" id="ARBA00023237"/>
    </source>
</evidence>
<dbReference type="InterPro" id="IPR002299">
    <property type="entry name" value="Porin_Neis"/>
</dbReference>
<keyword evidence="6 12" id="KW-0732">Signal</keyword>
<keyword evidence="5" id="KW-0812">Transmembrane</keyword>
<evidence type="ECO:0000313" key="14">
    <source>
        <dbReference type="EMBL" id="MCJ0762833.1"/>
    </source>
</evidence>
<accession>A0A9X1VYD8</accession>
<dbReference type="Proteomes" id="UP001139447">
    <property type="component" value="Unassembled WGS sequence"/>
</dbReference>
<evidence type="ECO:0000256" key="11">
    <source>
        <dbReference type="SAM" id="MobiDB-lite"/>
    </source>
</evidence>
<evidence type="ECO:0000256" key="2">
    <source>
        <dbReference type="ARBA" id="ARBA00011233"/>
    </source>
</evidence>
<evidence type="ECO:0000256" key="5">
    <source>
        <dbReference type="ARBA" id="ARBA00022692"/>
    </source>
</evidence>
<dbReference type="InterPro" id="IPR023614">
    <property type="entry name" value="Porin_dom_sf"/>
</dbReference>
<evidence type="ECO:0000313" key="15">
    <source>
        <dbReference type="Proteomes" id="UP001139447"/>
    </source>
</evidence>
<dbReference type="PRINTS" id="PR00184">
    <property type="entry name" value="NEISSPPORIN"/>
</dbReference>
<comment type="subunit">
    <text evidence="2">Homotrimer.</text>
</comment>
<dbReference type="GO" id="GO:0046930">
    <property type="term" value="C:pore complex"/>
    <property type="evidence" value="ECO:0007669"/>
    <property type="project" value="UniProtKB-KW"/>
</dbReference>
<sequence length="354" mass="36386">MKLSPLAVGVAAAFVGSAAWAQSSVQIFGLVDVNYVRVNSDGSGSVSKLGTDGNLSSRLGFRGTEDLGGGLKASFWLEAAINPDEGTGGTTNTNNQATGGAGGGGLTFGRRSTVSLSDSWGEIRLGRDYVPGFWNLSNYSAFGTNGVGSSGFLFYPVPSAARVTHVRASNSIGYHLPEMGGLFGQVMYAMGENNSNAGATADDGKVTGLRIGYANGPVSVAYGITKTKISSLGDLTQSNIGGSYDFGVARVMALWGENKTSGNKTRAQSIGVQVPVGAGQIRASYGTVKASGVANDANHIALGYVYNLSKRSALYVNYAKISNKDNGKSFNVGLGVTAAGGASTGYEFGIRHTF</sequence>
<dbReference type="EMBL" id="JALGBI010000001">
    <property type="protein sequence ID" value="MCJ0762833.1"/>
    <property type="molecule type" value="Genomic_DNA"/>
</dbReference>
<evidence type="ECO:0000256" key="6">
    <source>
        <dbReference type="ARBA" id="ARBA00022729"/>
    </source>
</evidence>
<dbReference type="CDD" id="cd00342">
    <property type="entry name" value="gram_neg_porins"/>
    <property type="match status" value="1"/>
</dbReference>
<gene>
    <name evidence="14" type="ORF">MMF98_06365</name>
</gene>
<evidence type="ECO:0000259" key="13">
    <source>
        <dbReference type="Pfam" id="PF13609"/>
    </source>
</evidence>
<evidence type="ECO:0000256" key="12">
    <source>
        <dbReference type="SAM" id="SignalP"/>
    </source>
</evidence>
<reference evidence="14" key="1">
    <citation type="submission" date="2022-03" db="EMBL/GenBank/DDBJ databases">
        <authorList>
            <person name="Woo C.Y."/>
        </authorList>
    </citation>
    <scope>NUCLEOTIDE SEQUENCE</scope>
    <source>
        <strain evidence="14">CYS-02</strain>
    </source>
</reference>
<dbReference type="AlphaFoldDB" id="A0A9X1VYD8"/>
<evidence type="ECO:0000256" key="3">
    <source>
        <dbReference type="ARBA" id="ARBA00022448"/>
    </source>
</evidence>
<keyword evidence="7" id="KW-0406">Ion transport</keyword>
<proteinExistence type="predicted"/>